<protein>
    <submittedName>
        <fullName evidence="1">Uncharacterized protein</fullName>
    </submittedName>
</protein>
<accession>A0A101JGZ6</accession>
<sequence>MCSEPFADSPAYLMHGGRWANRRWKKALLLICEDCYDSRKALGNTDHRKYPVWVLDMVGRGFNVMPPTPCVACGQLVIRLDDPLLKRVTCSHSCSTSLTRSRNGNLGTDRPCPECGDRIDTGRADSVYCSNACRQRAYRRRRG</sequence>
<keyword evidence="2" id="KW-1185">Reference proteome</keyword>
<organism evidence="1 2">
    <name type="scientific">Streptomyces regalis</name>
    <dbReference type="NCBI Taxonomy" id="68262"/>
    <lineage>
        <taxon>Bacteria</taxon>
        <taxon>Bacillati</taxon>
        <taxon>Actinomycetota</taxon>
        <taxon>Actinomycetes</taxon>
        <taxon>Kitasatosporales</taxon>
        <taxon>Streptomycetaceae</taxon>
        <taxon>Streptomyces</taxon>
    </lineage>
</organism>
<reference evidence="2" key="1">
    <citation type="submission" date="2015-10" db="EMBL/GenBank/DDBJ databases">
        <authorList>
            <person name="Ju K.-S."/>
            <person name="Doroghazi J.R."/>
            <person name="Metcalf W.W."/>
        </authorList>
    </citation>
    <scope>NUCLEOTIDE SEQUENCE [LARGE SCALE GENOMIC DNA]</scope>
    <source>
        <strain evidence="2">NRRL 3151</strain>
    </source>
</reference>
<name>A0A101JGZ6_9ACTN</name>
<dbReference type="AlphaFoldDB" id="A0A101JGZ6"/>
<evidence type="ECO:0000313" key="1">
    <source>
        <dbReference type="EMBL" id="KUL26612.1"/>
    </source>
</evidence>
<evidence type="ECO:0000313" key="2">
    <source>
        <dbReference type="Proteomes" id="UP000053923"/>
    </source>
</evidence>
<dbReference type="Proteomes" id="UP000053923">
    <property type="component" value="Unassembled WGS sequence"/>
</dbReference>
<dbReference type="EMBL" id="LLZG01000361">
    <property type="protein sequence ID" value="KUL26612.1"/>
    <property type="molecule type" value="Genomic_DNA"/>
</dbReference>
<comment type="caution">
    <text evidence="1">The sequence shown here is derived from an EMBL/GenBank/DDBJ whole genome shotgun (WGS) entry which is preliminary data.</text>
</comment>
<gene>
    <name evidence="1" type="ORF">ADL12_32150</name>
</gene>
<proteinExistence type="predicted"/>